<dbReference type="EMBL" id="KB469745">
    <property type="protein sequence ID" value="EMP42569.1"/>
    <property type="molecule type" value="Genomic_DNA"/>
</dbReference>
<feature type="region of interest" description="Disordered" evidence="1">
    <location>
        <begin position="1"/>
        <end position="25"/>
    </location>
</feature>
<evidence type="ECO:0000256" key="1">
    <source>
        <dbReference type="SAM" id="MobiDB-lite"/>
    </source>
</evidence>
<evidence type="ECO:0000313" key="3">
    <source>
        <dbReference type="Proteomes" id="UP000031443"/>
    </source>
</evidence>
<evidence type="ECO:0000313" key="2">
    <source>
        <dbReference type="EMBL" id="EMP42569.1"/>
    </source>
</evidence>
<sequence length="87" mass="9710">MSAQAPLTDLPEVGQEHTGDDDDDDNDCYLSYCTVCCHKAMSCCCVAMQYRVCQHLGHVQCKYFYAPTIISIPDVIADQKAKKTDSR</sequence>
<organism evidence="2 3">
    <name type="scientific">Chelonia mydas</name>
    <name type="common">Green sea-turtle</name>
    <name type="synonym">Chelonia agassizi</name>
    <dbReference type="NCBI Taxonomy" id="8469"/>
    <lineage>
        <taxon>Eukaryota</taxon>
        <taxon>Metazoa</taxon>
        <taxon>Chordata</taxon>
        <taxon>Craniata</taxon>
        <taxon>Vertebrata</taxon>
        <taxon>Euteleostomi</taxon>
        <taxon>Archelosauria</taxon>
        <taxon>Testudinata</taxon>
        <taxon>Testudines</taxon>
        <taxon>Cryptodira</taxon>
        <taxon>Durocryptodira</taxon>
        <taxon>Americhelydia</taxon>
        <taxon>Chelonioidea</taxon>
        <taxon>Cheloniidae</taxon>
        <taxon>Chelonia</taxon>
    </lineage>
</organism>
<keyword evidence="3" id="KW-1185">Reference proteome</keyword>
<gene>
    <name evidence="2" type="ORF">UY3_00175</name>
</gene>
<dbReference type="Proteomes" id="UP000031443">
    <property type="component" value="Unassembled WGS sequence"/>
</dbReference>
<protein>
    <submittedName>
        <fullName evidence="2">Uncharacterized protein</fullName>
    </submittedName>
</protein>
<reference evidence="3" key="1">
    <citation type="journal article" date="2013" name="Nat. Genet.">
        <title>The draft genomes of soft-shell turtle and green sea turtle yield insights into the development and evolution of the turtle-specific body plan.</title>
        <authorList>
            <person name="Wang Z."/>
            <person name="Pascual-Anaya J."/>
            <person name="Zadissa A."/>
            <person name="Li W."/>
            <person name="Niimura Y."/>
            <person name="Huang Z."/>
            <person name="Li C."/>
            <person name="White S."/>
            <person name="Xiong Z."/>
            <person name="Fang D."/>
            <person name="Wang B."/>
            <person name="Ming Y."/>
            <person name="Chen Y."/>
            <person name="Zheng Y."/>
            <person name="Kuraku S."/>
            <person name="Pignatelli M."/>
            <person name="Herrero J."/>
            <person name="Beal K."/>
            <person name="Nozawa M."/>
            <person name="Li Q."/>
            <person name="Wang J."/>
            <person name="Zhang H."/>
            <person name="Yu L."/>
            <person name="Shigenobu S."/>
            <person name="Wang J."/>
            <person name="Liu J."/>
            <person name="Flicek P."/>
            <person name="Searle S."/>
            <person name="Wang J."/>
            <person name="Kuratani S."/>
            <person name="Yin Y."/>
            <person name="Aken B."/>
            <person name="Zhang G."/>
            <person name="Irie N."/>
        </authorList>
    </citation>
    <scope>NUCLEOTIDE SEQUENCE [LARGE SCALE GENOMIC DNA]</scope>
</reference>
<proteinExistence type="predicted"/>
<dbReference type="AlphaFoldDB" id="M7BZB6"/>
<name>M7BZB6_CHEMY</name>
<accession>M7BZB6</accession>